<dbReference type="AlphaFoldDB" id="A0A1Z4JP08"/>
<dbReference type="Proteomes" id="UP000217895">
    <property type="component" value="Chromosome"/>
</dbReference>
<keyword evidence="3" id="KW-1185">Reference proteome</keyword>
<gene>
    <name evidence="2" type="ORF">NIES2135_53320</name>
</gene>
<sequence>MATRKKQETETEPTPESLDRSGSALPELADLAEPTETLPELLTEPESTPESSDSSALSELVELAEPTETLPELLEVVSEVLDQQPQGTYATEYFKKNGIPYCDRCGSQLHTDAEGQPVCAESIPDCPMTV</sequence>
<proteinExistence type="predicted"/>
<protein>
    <submittedName>
        <fullName evidence="2">Uncharacterized protein</fullName>
    </submittedName>
</protein>
<reference evidence="2 3" key="1">
    <citation type="submission" date="2017-06" db="EMBL/GenBank/DDBJ databases">
        <title>Genome sequencing of cyanobaciteial culture collection at National Institute for Environmental Studies (NIES).</title>
        <authorList>
            <person name="Hirose Y."/>
            <person name="Shimura Y."/>
            <person name="Fujisawa T."/>
            <person name="Nakamura Y."/>
            <person name="Kawachi M."/>
        </authorList>
    </citation>
    <scope>NUCLEOTIDE SEQUENCE [LARGE SCALE GENOMIC DNA]</scope>
    <source>
        <strain evidence="2 3">NIES-2135</strain>
    </source>
</reference>
<name>A0A1Z4JP08_LEPBY</name>
<feature type="compositionally biased region" description="Low complexity" evidence="1">
    <location>
        <begin position="31"/>
        <end position="66"/>
    </location>
</feature>
<feature type="region of interest" description="Disordered" evidence="1">
    <location>
        <begin position="1"/>
        <end position="66"/>
    </location>
</feature>
<evidence type="ECO:0000256" key="1">
    <source>
        <dbReference type="SAM" id="MobiDB-lite"/>
    </source>
</evidence>
<evidence type="ECO:0000313" key="2">
    <source>
        <dbReference type="EMBL" id="BAY58459.1"/>
    </source>
</evidence>
<evidence type="ECO:0000313" key="3">
    <source>
        <dbReference type="Proteomes" id="UP000217895"/>
    </source>
</evidence>
<organism evidence="2 3">
    <name type="scientific">Leptolyngbya boryana NIES-2135</name>
    <dbReference type="NCBI Taxonomy" id="1973484"/>
    <lineage>
        <taxon>Bacteria</taxon>
        <taxon>Bacillati</taxon>
        <taxon>Cyanobacteriota</taxon>
        <taxon>Cyanophyceae</taxon>
        <taxon>Leptolyngbyales</taxon>
        <taxon>Leptolyngbyaceae</taxon>
        <taxon>Leptolyngbya group</taxon>
        <taxon>Leptolyngbya</taxon>
    </lineage>
</organism>
<accession>A0A1Z4JP08</accession>
<dbReference type="EMBL" id="AP018203">
    <property type="protein sequence ID" value="BAY58459.1"/>
    <property type="molecule type" value="Genomic_DNA"/>
</dbReference>